<organism evidence="2 3">
    <name type="scientific">Calocera viscosa (strain TUFC12733)</name>
    <dbReference type="NCBI Taxonomy" id="1330018"/>
    <lineage>
        <taxon>Eukaryota</taxon>
        <taxon>Fungi</taxon>
        <taxon>Dikarya</taxon>
        <taxon>Basidiomycota</taxon>
        <taxon>Agaricomycotina</taxon>
        <taxon>Dacrymycetes</taxon>
        <taxon>Dacrymycetales</taxon>
        <taxon>Dacrymycetaceae</taxon>
        <taxon>Calocera</taxon>
    </lineage>
</organism>
<keyword evidence="1" id="KW-0812">Transmembrane</keyword>
<protein>
    <submittedName>
        <fullName evidence="2">Uncharacterized protein</fullName>
    </submittedName>
</protein>
<feature type="transmembrane region" description="Helical" evidence="1">
    <location>
        <begin position="12"/>
        <end position="30"/>
    </location>
</feature>
<evidence type="ECO:0000256" key="1">
    <source>
        <dbReference type="SAM" id="Phobius"/>
    </source>
</evidence>
<keyword evidence="1" id="KW-1133">Transmembrane helix</keyword>
<evidence type="ECO:0000313" key="2">
    <source>
        <dbReference type="EMBL" id="KZO93948.1"/>
    </source>
</evidence>
<dbReference type="EMBL" id="KV417298">
    <property type="protein sequence ID" value="KZO93948.1"/>
    <property type="molecule type" value="Genomic_DNA"/>
</dbReference>
<gene>
    <name evidence="2" type="ORF">CALVIDRAFT_600424</name>
</gene>
<keyword evidence="1" id="KW-0472">Membrane</keyword>
<accession>A0A167JV95</accession>
<dbReference type="Proteomes" id="UP000076738">
    <property type="component" value="Unassembled WGS sequence"/>
</dbReference>
<name>A0A167JV95_CALVF</name>
<proteinExistence type="predicted"/>
<keyword evidence="3" id="KW-1185">Reference proteome</keyword>
<dbReference type="AlphaFoldDB" id="A0A167JV95"/>
<reference evidence="2 3" key="1">
    <citation type="journal article" date="2016" name="Mol. Biol. Evol.">
        <title>Comparative Genomics of Early-Diverging Mushroom-Forming Fungi Provides Insights into the Origins of Lignocellulose Decay Capabilities.</title>
        <authorList>
            <person name="Nagy L.G."/>
            <person name="Riley R."/>
            <person name="Tritt A."/>
            <person name="Adam C."/>
            <person name="Daum C."/>
            <person name="Floudas D."/>
            <person name="Sun H."/>
            <person name="Yadav J.S."/>
            <person name="Pangilinan J."/>
            <person name="Larsson K.H."/>
            <person name="Matsuura K."/>
            <person name="Barry K."/>
            <person name="Labutti K."/>
            <person name="Kuo R."/>
            <person name="Ohm R.A."/>
            <person name="Bhattacharya S.S."/>
            <person name="Shirouzu T."/>
            <person name="Yoshinaga Y."/>
            <person name="Martin F.M."/>
            <person name="Grigoriev I.V."/>
            <person name="Hibbett D.S."/>
        </authorList>
    </citation>
    <scope>NUCLEOTIDE SEQUENCE [LARGE SCALE GENOMIC DNA]</scope>
    <source>
        <strain evidence="2 3">TUFC12733</strain>
    </source>
</reference>
<sequence>MSQSYYMCECYRFWLPPLMGSAYLHVIMILHASRQRRVIAAAVLQRASSLPKQPDARDVANTSALKENIFQGEEHVERDLRVDGQASVEVG</sequence>
<evidence type="ECO:0000313" key="3">
    <source>
        <dbReference type="Proteomes" id="UP000076738"/>
    </source>
</evidence>